<feature type="compositionally biased region" description="Polar residues" evidence="1">
    <location>
        <begin position="56"/>
        <end position="87"/>
    </location>
</feature>
<dbReference type="EMBL" id="JAOQAZ010000058">
    <property type="protein sequence ID" value="KAJ4243327.1"/>
    <property type="molecule type" value="Genomic_DNA"/>
</dbReference>
<reference evidence="2" key="1">
    <citation type="submission" date="2022-09" db="EMBL/GenBank/DDBJ databases">
        <title>Fusarium specimens isolated from Avocado Roots.</title>
        <authorList>
            <person name="Stajich J."/>
            <person name="Roper C."/>
            <person name="Heimlech-Rivalta G."/>
        </authorList>
    </citation>
    <scope>NUCLEOTIDE SEQUENCE</scope>
    <source>
        <strain evidence="2">CF00136</strain>
    </source>
</reference>
<evidence type="ECO:0000256" key="1">
    <source>
        <dbReference type="SAM" id="MobiDB-lite"/>
    </source>
</evidence>
<feature type="region of interest" description="Disordered" evidence="1">
    <location>
        <begin position="1"/>
        <end position="109"/>
    </location>
</feature>
<dbReference type="AlphaFoldDB" id="A0A9W8RI14"/>
<evidence type="ECO:0000313" key="2">
    <source>
        <dbReference type="EMBL" id="KAJ4243327.1"/>
    </source>
</evidence>
<keyword evidence="3" id="KW-1185">Reference proteome</keyword>
<feature type="compositionally biased region" description="Polar residues" evidence="1">
    <location>
        <begin position="1"/>
        <end position="15"/>
    </location>
</feature>
<proteinExistence type="predicted"/>
<gene>
    <name evidence="2" type="ORF">NW762_014813</name>
</gene>
<name>A0A9W8RI14_9HYPO</name>
<organism evidence="2 3">
    <name type="scientific">Fusarium torreyae</name>
    <dbReference type="NCBI Taxonomy" id="1237075"/>
    <lineage>
        <taxon>Eukaryota</taxon>
        <taxon>Fungi</taxon>
        <taxon>Dikarya</taxon>
        <taxon>Ascomycota</taxon>
        <taxon>Pezizomycotina</taxon>
        <taxon>Sordariomycetes</taxon>
        <taxon>Hypocreomycetidae</taxon>
        <taxon>Hypocreales</taxon>
        <taxon>Nectriaceae</taxon>
        <taxon>Fusarium</taxon>
    </lineage>
</organism>
<dbReference type="Proteomes" id="UP001152049">
    <property type="component" value="Unassembled WGS sequence"/>
</dbReference>
<evidence type="ECO:0000313" key="3">
    <source>
        <dbReference type="Proteomes" id="UP001152049"/>
    </source>
</evidence>
<comment type="caution">
    <text evidence="2">The sequence shown here is derived from an EMBL/GenBank/DDBJ whole genome shotgun (WGS) entry which is preliminary data.</text>
</comment>
<accession>A0A9W8RI14</accession>
<protein>
    <submittedName>
        <fullName evidence="2">Uncharacterized protein</fullName>
    </submittedName>
</protein>
<sequence>MGVASRTNTQHNANQKAKARKSGPSFLRKAQLLDPVQSIPTTPISMLDAPPPQRGVPSSSSLSEANTADQAAASSMHASQKPAQQTSGSGGATKTDIGHTGVDEPLTEEFGQPKTSFMEELMDWVNDTQIGGGNMDSGQQTLSQAEPLLCDPGSQKLTDLPLKTAQTPSRVWRLGAEKLLRSIDTMLGVTSRKSSHVASD</sequence>